<accession>A0A0S2LYX7</accession>
<protein>
    <submittedName>
        <fullName evidence="1">Uncharacterized protein</fullName>
    </submittedName>
</protein>
<evidence type="ECO:0000313" key="1">
    <source>
        <dbReference type="EMBL" id="ALO66472.1"/>
    </source>
</evidence>
<proteinExistence type="predicted"/>
<dbReference type="EMBL" id="CP013200">
    <property type="protein sequence ID" value="ALO66472.1"/>
    <property type="molecule type" value="Genomic_DNA"/>
</dbReference>
<evidence type="ECO:0000313" key="2">
    <source>
        <dbReference type="Proteomes" id="UP000059574"/>
    </source>
</evidence>
<sequence>MFDAGPSYRGGRRLPLALVFFRRDPEQPGHLRNLGQYSIRCRHNRFKPLNKDFHGVAGGFSFGPRKDLLHAGRVVDSILVNKPGMECLEGRFSQTDAVRCR</sequence>
<dbReference type="AlphaFoldDB" id="A0A0S2LYX7"/>
<name>A0A0S2LYX7_9MICC</name>
<dbReference type="Proteomes" id="UP000059574">
    <property type="component" value="Chromosome"/>
</dbReference>
<reference evidence="2" key="1">
    <citation type="submission" date="2015-11" db="EMBL/GenBank/DDBJ databases">
        <authorList>
            <person name="Kumar R."/>
            <person name="Singh D."/>
            <person name="Swarnkar M.K."/>
            <person name="Singh A.K."/>
            <person name="Kumar S."/>
        </authorList>
    </citation>
    <scope>NUCLEOTIDE SEQUENCE [LARGE SCALE GENOMIC DNA]</scope>
    <source>
        <strain evidence="2">ERGS4:06</strain>
    </source>
</reference>
<organism evidence="1 2">
    <name type="scientific">Arthrobacter alpinus</name>
    <dbReference type="NCBI Taxonomy" id="656366"/>
    <lineage>
        <taxon>Bacteria</taxon>
        <taxon>Bacillati</taxon>
        <taxon>Actinomycetota</taxon>
        <taxon>Actinomycetes</taxon>
        <taxon>Micrococcales</taxon>
        <taxon>Micrococcaceae</taxon>
        <taxon>Arthrobacter</taxon>
    </lineage>
</organism>
<gene>
    <name evidence="1" type="ORF">AS189_08160</name>
</gene>
<reference evidence="1 2" key="2">
    <citation type="journal article" date="2016" name="J. Biotechnol.">
        <title>Complete genome sequence of Arthrobacter alpinus ERGS4:06, a yellow pigmented bacterium tolerant to cold and radiations isolated from Sikkim Himalaya.</title>
        <authorList>
            <person name="Kumar R."/>
            <person name="Singh D."/>
            <person name="Swarnkar M.K."/>
            <person name="Singh A.K."/>
            <person name="Kumar S."/>
        </authorList>
    </citation>
    <scope>NUCLEOTIDE SEQUENCE [LARGE SCALE GENOMIC DNA]</scope>
    <source>
        <strain evidence="1 2">ERGS4:06</strain>
    </source>
</reference>